<dbReference type="PANTHER" id="PTHR19303">
    <property type="entry name" value="TRANSPOSON"/>
    <property type="match status" value="1"/>
</dbReference>
<keyword evidence="2" id="KW-0238">DNA-binding</keyword>
<comment type="subcellular location">
    <subcellularLocation>
        <location evidence="1 2">Nucleus</location>
    </subcellularLocation>
</comment>
<dbReference type="Pfam" id="PF03184">
    <property type="entry name" value="DDE_1"/>
    <property type="match status" value="1"/>
</dbReference>
<dbReference type="Gene3D" id="1.10.10.60">
    <property type="entry name" value="Homeodomain-like"/>
    <property type="match status" value="1"/>
</dbReference>
<dbReference type="PROSITE" id="PS50960">
    <property type="entry name" value="HTH_PSQ"/>
    <property type="match status" value="1"/>
</dbReference>
<keyword evidence="5" id="KW-1185">Reference proteome</keyword>
<dbReference type="InterPro" id="IPR007889">
    <property type="entry name" value="HTH_Psq"/>
</dbReference>
<protein>
    <recommendedName>
        <fullName evidence="3">HTH psq-type domain-containing protein</fullName>
    </recommendedName>
</protein>
<dbReference type="InterPro" id="IPR009057">
    <property type="entry name" value="Homeodomain-like_sf"/>
</dbReference>
<comment type="caution">
    <text evidence="4">The sequence shown here is derived from an EMBL/GenBank/DDBJ whole genome shotgun (WGS) entry which is preliminary data.</text>
</comment>
<evidence type="ECO:0000256" key="2">
    <source>
        <dbReference type="PROSITE-ProRule" id="PRU00320"/>
    </source>
</evidence>
<dbReference type="Pfam" id="PF05225">
    <property type="entry name" value="HTH_psq"/>
    <property type="match status" value="1"/>
</dbReference>
<reference evidence="4" key="1">
    <citation type="journal article" date="2023" name="Insect Mol. Biol.">
        <title>Genome sequencing provides insights into the evolution of gene families encoding plant cell wall-degrading enzymes in longhorned beetles.</title>
        <authorList>
            <person name="Shin N.R."/>
            <person name="Okamura Y."/>
            <person name="Kirsch R."/>
            <person name="Pauchet Y."/>
        </authorList>
    </citation>
    <scope>NUCLEOTIDE SEQUENCE</scope>
    <source>
        <strain evidence="4">AMC_N1</strain>
    </source>
</reference>
<sequence length="541" mass="61473">MLRGEEMQSNEMVGKYIRKSTRQNWSEADMQEAIRTVENGDMGWLAASKRYGVPQATLRRRAQNRNKRVKGSKKGLGRYERNKIAHRFRVDKKMAGWDWLLGFRARNPDISLRSPEATSAARAQGFNKPQVQKFFDLLEQTVAEHNIGFDRIFNMDESAISTVQRPQKILATKGRKQIGAITSAERGVHTTVVCCMNPIGVYIPPTLIFARKRWKSELIDDAPTGTLGLCQETGWMTGELFYQWIKHFIKFSHTSQTNKTILLLDGHTSHKHLAALLLAKENGIIMLCIPPHCTHRLQPLDVSFFGPLSTFYNQAITKWLKNNPGRTVTAYQVGKLFAEAYERSATMENSVSGFKKTGIHPFNSNIFPDWMFAAASVTDLPEQNEAENVLPVHQLPQTPQPDDTAVILNEEMCNALDSTTRVSVESIIPIPKASTSCKRKNRKRQGTALLTSTPNMEEAKAKAEEKRIVLERRAKRQQVTKNLWVDESNEDEIIDPFFGVEDDDDEDPACIYCNSLYSQSRSGEVWVRCQICRKWTCELCL</sequence>
<dbReference type="SUPFAM" id="SSF46689">
    <property type="entry name" value="Homeodomain-like"/>
    <property type="match status" value="1"/>
</dbReference>
<dbReference type="InterPro" id="IPR004875">
    <property type="entry name" value="DDE_SF_endonuclease_dom"/>
</dbReference>
<dbReference type="Proteomes" id="UP001162162">
    <property type="component" value="Unassembled WGS sequence"/>
</dbReference>
<accession>A0AAV8Y2Y9</accession>
<dbReference type="EMBL" id="JAPWTK010000238">
    <property type="protein sequence ID" value="KAJ8944819.1"/>
    <property type="molecule type" value="Genomic_DNA"/>
</dbReference>
<organism evidence="4 5">
    <name type="scientific">Aromia moschata</name>
    <dbReference type="NCBI Taxonomy" id="1265417"/>
    <lineage>
        <taxon>Eukaryota</taxon>
        <taxon>Metazoa</taxon>
        <taxon>Ecdysozoa</taxon>
        <taxon>Arthropoda</taxon>
        <taxon>Hexapoda</taxon>
        <taxon>Insecta</taxon>
        <taxon>Pterygota</taxon>
        <taxon>Neoptera</taxon>
        <taxon>Endopterygota</taxon>
        <taxon>Coleoptera</taxon>
        <taxon>Polyphaga</taxon>
        <taxon>Cucujiformia</taxon>
        <taxon>Chrysomeloidea</taxon>
        <taxon>Cerambycidae</taxon>
        <taxon>Cerambycinae</taxon>
        <taxon>Callichromatini</taxon>
        <taxon>Aromia</taxon>
    </lineage>
</organism>
<feature type="domain" description="HTH psq-type" evidence="3">
    <location>
        <begin position="18"/>
        <end position="68"/>
    </location>
</feature>
<dbReference type="GO" id="GO:0003677">
    <property type="term" value="F:DNA binding"/>
    <property type="evidence" value="ECO:0007669"/>
    <property type="project" value="UniProtKB-UniRule"/>
</dbReference>
<dbReference type="AlphaFoldDB" id="A0AAV8Y2Y9"/>
<evidence type="ECO:0000259" key="3">
    <source>
        <dbReference type="PROSITE" id="PS50960"/>
    </source>
</evidence>
<evidence type="ECO:0000313" key="5">
    <source>
        <dbReference type="Proteomes" id="UP001162162"/>
    </source>
</evidence>
<dbReference type="Gene3D" id="3.30.420.10">
    <property type="entry name" value="Ribonuclease H-like superfamily/Ribonuclease H"/>
    <property type="match status" value="1"/>
</dbReference>
<keyword evidence="2" id="KW-0539">Nucleus</keyword>
<evidence type="ECO:0000313" key="4">
    <source>
        <dbReference type="EMBL" id="KAJ8944819.1"/>
    </source>
</evidence>
<dbReference type="PANTHER" id="PTHR19303:SF74">
    <property type="entry name" value="POGO TRANSPOSABLE ELEMENT WITH KRAB DOMAIN"/>
    <property type="match status" value="1"/>
</dbReference>
<name>A0AAV8Y2Y9_9CUCU</name>
<proteinExistence type="predicted"/>
<evidence type="ECO:0000256" key="1">
    <source>
        <dbReference type="ARBA" id="ARBA00004123"/>
    </source>
</evidence>
<dbReference type="InterPro" id="IPR036397">
    <property type="entry name" value="RNaseH_sf"/>
</dbReference>
<gene>
    <name evidence="4" type="ORF">NQ318_013155</name>
</gene>
<feature type="DNA-binding region" description="H-T-H motif" evidence="2">
    <location>
        <begin position="44"/>
        <end position="64"/>
    </location>
</feature>
<dbReference type="GO" id="GO:0005634">
    <property type="term" value="C:nucleus"/>
    <property type="evidence" value="ECO:0007669"/>
    <property type="project" value="UniProtKB-SubCell"/>
</dbReference>
<dbReference type="InterPro" id="IPR050863">
    <property type="entry name" value="CenT-Element_Derived"/>
</dbReference>